<feature type="region of interest" description="Disordered" evidence="1">
    <location>
        <begin position="73"/>
        <end position="164"/>
    </location>
</feature>
<evidence type="ECO:0000256" key="1">
    <source>
        <dbReference type="SAM" id="MobiDB-lite"/>
    </source>
</evidence>
<dbReference type="Proteomes" id="UP000677407">
    <property type="component" value="Segment"/>
</dbReference>
<dbReference type="EMBL" id="MG452722">
    <property type="protein sequence ID" value="AZB49246.1"/>
    <property type="molecule type" value="Genomic_DNA"/>
</dbReference>
<feature type="compositionally biased region" description="Low complexity" evidence="1">
    <location>
        <begin position="116"/>
        <end position="146"/>
    </location>
</feature>
<feature type="compositionally biased region" description="Polar residues" evidence="1">
    <location>
        <begin position="73"/>
        <end position="86"/>
    </location>
</feature>
<sequence length="208" mass="22372">MEDLLNLPELDLSEWDLFPDISPTHEEAEYMSPVILDELLPLSQEQAISPGPPGHSHFEGNMDMLLSIIQSPQETTHPYSTTSRNQYCPLPEPPSPPQISNTTDSLSISQPDISHPLLPSDLLSSLTVPDDLSPSPPTLQLQSPLQMSAHNSPSSPPLLSPSSLSALSPLLSFLPLLSPLTPDTISIQPSSRSGNTQSPEPPPTPGEL</sequence>
<keyword evidence="3" id="KW-1185">Reference proteome</keyword>
<reference evidence="2" key="1">
    <citation type="submission" date="2017-11" db="EMBL/GenBank/DDBJ databases">
        <title>The distinct marsupial branch of gammaherpesviruses includes novel host-derived genes seldom found in other viruses.</title>
        <authorList>
            <person name="Vaz P.K."/>
        </authorList>
    </citation>
    <scope>NUCLEOTIDE SEQUENCE</scope>
    <source>
        <strain evidence="2">36M/11</strain>
    </source>
</reference>
<organism evidence="2">
    <name type="scientific">Phascolarctid gammaherpesvirus 1</name>
    <dbReference type="NCBI Taxonomy" id="2249313"/>
    <lineage>
        <taxon>Viruses</taxon>
        <taxon>Duplodnaviria</taxon>
        <taxon>Heunggongvirae</taxon>
        <taxon>Peploviricota</taxon>
        <taxon>Herviviricetes</taxon>
        <taxon>Herpesvirales</taxon>
        <taxon>Orthoherpesviridae</taxon>
        <taxon>Gammaherpesvirinae</taxon>
        <taxon>Manticavirus</taxon>
        <taxon>Manticavirus phascolarctidgamma1</taxon>
    </lineage>
</organism>
<dbReference type="RefSeq" id="YP_010087516.1">
    <property type="nucleotide sequence ID" value="NC_055555.1"/>
</dbReference>
<accession>A0A3S8D7V9</accession>
<feature type="compositionally biased region" description="Pro residues" evidence="1">
    <location>
        <begin position="199"/>
        <end position="208"/>
    </location>
</feature>
<protein>
    <submittedName>
        <fullName evidence="2">Uncharacterized protein</fullName>
    </submittedName>
</protein>
<proteinExistence type="predicted"/>
<gene>
    <name evidence="2" type="primary">V7</name>
</gene>
<feature type="region of interest" description="Disordered" evidence="1">
    <location>
        <begin position="179"/>
        <end position="208"/>
    </location>
</feature>
<feature type="compositionally biased region" description="Polar residues" evidence="1">
    <location>
        <begin position="181"/>
        <end position="198"/>
    </location>
</feature>
<evidence type="ECO:0000313" key="3">
    <source>
        <dbReference type="Proteomes" id="UP000677407"/>
    </source>
</evidence>
<dbReference type="KEGG" id="vg:65102801"/>
<feature type="compositionally biased region" description="Polar residues" evidence="1">
    <location>
        <begin position="98"/>
        <end position="112"/>
    </location>
</feature>
<evidence type="ECO:0000313" key="2">
    <source>
        <dbReference type="EMBL" id="AZB49246.1"/>
    </source>
</evidence>
<name>A0A3S8D7V9_9GAMA</name>
<dbReference type="GeneID" id="65102801"/>